<protein>
    <submittedName>
        <fullName evidence="2">Uncharacterized protein</fullName>
    </submittedName>
</protein>
<accession>A0A545TPN9</accession>
<dbReference type="AlphaFoldDB" id="A0A545TPN9"/>
<dbReference type="RefSeq" id="WP_142897411.1">
    <property type="nucleotide sequence ID" value="NZ_ML660056.1"/>
</dbReference>
<organism evidence="2 3">
    <name type="scientific">Denitrobaculum tricleocarpae</name>
    <dbReference type="NCBI Taxonomy" id="2591009"/>
    <lineage>
        <taxon>Bacteria</taxon>
        <taxon>Pseudomonadati</taxon>
        <taxon>Pseudomonadota</taxon>
        <taxon>Alphaproteobacteria</taxon>
        <taxon>Rhodospirillales</taxon>
        <taxon>Rhodospirillaceae</taxon>
        <taxon>Denitrobaculum</taxon>
    </lineage>
</organism>
<comment type="caution">
    <text evidence="2">The sequence shown here is derived from an EMBL/GenBank/DDBJ whole genome shotgun (WGS) entry which is preliminary data.</text>
</comment>
<sequence>MRPKRLQESKSASDLWRHFQSLDGVMQALGGPEKDPSGGFALATYEPDGEVPVGSFGLPEPSGAEPERRERMAGEG</sequence>
<dbReference type="OrthoDB" id="7342392at2"/>
<dbReference type="EMBL" id="VHSH01000005">
    <property type="protein sequence ID" value="TQV79187.1"/>
    <property type="molecule type" value="Genomic_DNA"/>
</dbReference>
<evidence type="ECO:0000313" key="3">
    <source>
        <dbReference type="Proteomes" id="UP000315252"/>
    </source>
</evidence>
<dbReference type="Proteomes" id="UP000315252">
    <property type="component" value="Unassembled WGS sequence"/>
</dbReference>
<keyword evidence="3" id="KW-1185">Reference proteome</keyword>
<reference evidence="2 3" key="1">
    <citation type="submission" date="2019-06" db="EMBL/GenBank/DDBJ databases">
        <title>Whole genome sequence for Rhodospirillaceae sp. R148.</title>
        <authorList>
            <person name="Wang G."/>
        </authorList>
    </citation>
    <scope>NUCLEOTIDE SEQUENCE [LARGE SCALE GENOMIC DNA]</scope>
    <source>
        <strain evidence="2 3">R148</strain>
    </source>
</reference>
<evidence type="ECO:0000256" key="1">
    <source>
        <dbReference type="SAM" id="MobiDB-lite"/>
    </source>
</evidence>
<feature type="region of interest" description="Disordered" evidence="1">
    <location>
        <begin position="56"/>
        <end position="76"/>
    </location>
</feature>
<feature type="compositionally biased region" description="Basic and acidic residues" evidence="1">
    <location>
        <begin position="65"/>
        <end position="76"/>
    </location>
</feature>
<evidence type="ECO:0000313" key="2">
    <source>
        <dbReference type="EMBL" id="TQV79187.1"/>
    </source>
</evidence>
<proteinExistence type="predicted"/>
<gene>
    <name evidence="2" type="ORF">FKG95_16115</name>
</gene>
<name>A0A545TPN9_9PROT</name>